<evidence type="ECO:0000313" key="1">
    <source>
        <dbReference type="EMBL" id="BBZ45508.1"/>
    </source>
</evidence>
<dbReference type="AlphaFoldDB" id="A0A7I7YUE9"/>
<dbReference type="Proteomes" id="UP000467105">
    <property type="component" value="Chromosome"/>
</dbReference>
<accession>A0A7I7YUE9</accession>
<name>A0A7I7YUE9_9MYCO</name>
<reference evidence="1 2" key="1">
    <citation type="journal article" date="2019" name="Emerg. Microbes Infect.">
        <title>Comprehensive subspecies identification of 175 nontuberculous mycobacteria species based on 7547 genomic profiles.</title>
        <authorList>
            <person name="Matsumoto Y."/>
            <person name="Kinjo T."/>
            <person name="Motooka D."/>
            <person name="Nabeya D."/>
            <person name="Jung N."/>
            <person name="Uechi K."/>
            <person name="Horii T."/>
            <person name="Iida T."/>
            <person name="Fujita J."/>
            <person name="Nakamura S."/>
        </authorList>
    </citation>
    <scope>NUCLEOTIDE SEQUENCE [LARGE SCALE GENOMIC DNA]</scope>
    <source>
        <strain evidence="1 2">JCM 14742</strain>
    </source>
</reference>
<keyword evidence="2" id="KW-1185">Reference proteome</keyword>
<protein>
    <submittedName>
        <fullName evidence="1">Uncharacterized protein</fullName>
    </submittedName>
</protein>
<organism evidence="1 2">
    <name type="scientific">Mycobacterium parmense</name>
    <dbReference type="NCBI Taxonomy" id="185642"/>
    <lineage>
        <taxon>Bacteria</taxon>
        <taxon>Bacillati</taxon>
        <taxon>Actinomycetota</taxon>
        <taxon>Actinomycetes</taxon>
        <taxon>Mycobacteriales</taxon>
        <taxon>Mycobacteriaceae</taxon>
        <taxon>Mycobacterium</taxon>
        <taxon>Mycobacterium simiae complex</taxon>
    </lineage>
</organism>
<sequence>MAGIHRERPGAADLAAATGAPAIPLGNQIWMSPGVSNAGWFQHRSTTDLVLKADPAHAGARAVAAYAHEALLDGTDNFWKRAWLTKSISELRPS</sequence>
<evidence type="ECO:0000313" key="2">
    <source>
        <dbReference type="Proteomes" id="UP000467105"/>
    </source>
</evidence>
<dbReference type="EMBL" id="AP022614">
    <property type="protein sequence ID" value="BBZ45508.1"/>
    <property type="molecule type" value="Genomic_DNA"/>
</dbReference>
<gene>
    <name evidence="1" type="ORF">MPRM_27890</name>
</gene>
<dbReference type="RefSeq" id="WP_085267661.1">
    <property type="nucleotide sequence ID" value="NZ_AP022614.1"/>
</dbReference>
<proteinExistence type="predicted"/>